<gene>
    <name evidence="1" type="ORF">CSC94_01275</name>
</gene>
<sequence>MLVCHCNVITRSEIETVVRTFLEDDAWAVITPLRVYHALERQGRCCGCFPNAVAVIVATVEAWHRDHATPEDALVDLVARLKEEHEMAEAARKAARLERRAA</sequence>
<accession>A0A2G1QT54</accession>
<protein>
    <submittedName>
        <fullName evidence="1">(2Fe-2S)-binding protein</fullName>
    </submittedName>
</protein>
<dbReference type="InterPro" id="IPR041854">
    <property type="entry name" value="BFD-like_2Fe2S-bd_dom_sf"/>
</dbReference>
<comment type="caution">
    <text evidence="1">The sequence shown here is derived from an EMBL/GenBank/DDBJ whole genome shotgun (WGS) entry which is preliminary data.</text>
</comment>
<evidence type="ECO:0000313" key="1">
    <source>
        <dbReference type="EMBL" id="PHP68661.1"/>
    </source>
</evidence>
<reference evidence="1 2" key="1">
    <citation type="submission" date="2017-10" db="EMBL/GenBank/DDBJ databases">
        <title>Sedimentibacterium mangrovi gen. nov., sp. nov., a novel member of family Phyllobacteriacea isolated from mangrove sediment.</title>
        <authorList>
            <person name="Liao H."/>
            <person name="Tian Y."/>
        </authorList>
    </citation>
    <scope>NUCLEOTIDE SEQUENCE [LARGE SCALE GENOMIC DNA]</scope>
    <source>
        <strain evidence="1 2">X9-2-2</strain>
    </source>
</reference>
<evidence type="ECO:0000313" key="2">
    <source>
        <dbReference type="Proteomes" id="UP000221168"/>
    </source>
</evidence>
<organism evidence="1 2">
    <name type="scientific">Zhengella mangrovi</name>
    <dbReference type="NCBI Taxonomy" id="1982044"/>
    <lineage>
        <taxon>Bacteria</taxon>
        <taxon>Pseudomonadati</taxon>
        <taxon>Pseudomonadota</taxon>
        <taxon>Alphaproteobacteria</taxon>
        <taxon>Hyphomicrobiales</taxon>
        <taxon>Notoacmeibacteraceae</taxon>
        <taxon>Zhengella</taxon>
    </lineage>
</organism>
<proteinExistence type="predicted"/>
<dbReference type="Proteomes" id="UP000221168">
    <property type="component" value="Unassembled WGS sequence"/>
</dbReference>
<dbReference type="AlphaFoldDB" id="A0A2G1QT54"/>
<dbReference type="RefSeq" id="WP_099302946.1">
    <property type="nucleotide sequence ID" value="NZ_PDVP01000001.1"/>
</dbReference>
<name>A0A2G1QT54_9HYPH</name>
<dbReference type="EMBL" id="PDVP01000001">
    <property type="protein sequence ID" value="PHP68661.1"/>
    <property type="molecule type" value="Genomic_DNA"/>
</dbReference>
<keyword evidence="2" id="KW-1185">Reference proteome</keyword>
<dbReference type="Gene3D" id="1.10.10.1100">
    <property type="entry name" value="BFD-like [2Fe-2S]-binding domain"/>
    <property type="match status" value="1"/>
</dbReference>
<dbReference type="OrthoDB" id="7428628at2"/>